<reference evidence="4" key="1">
    <citation type="journal article" date="2019" name="Int. J. Syst. Evol. Microbiol.">
        <title>The Global Catalogue of Microorganisms (GCM) 10K type strain sequencing project: providing services to taxonomists for standard genome sequencing and annotation.</title>
        <authorList>
            <consortium name="The Broad Institute Genomics Platform"/>
            <consortium name="The Broad Institute Genome Sequencing Center for Infectious Disease"/>
            <person name="Wu L."/>
            <person name="Ma J."/>
        </authorList>
    </citation>
    <scope>NUCLEOTIDE SEQUENCE [LARGE SCALE GENOMIC DNA]</scope>
    <source>
        <strain evidence="4">JCM 31319</strain>
    </source>
</reference>
<evidence type="ECO:0000313" key="4">
    <source>
        <dbReference type="Proteomes" id="UP001597094"/>
    </source>
</evidence>
<evidence type="ECO:0000313" key="3">
    <source>
        <dbReference type="EMBL" id="MFD1187379.1"/>
    </source>
</evidence>
<accession>A0ABW3SRA7</accession>
<dbReference type="EMBL" id="JBHTLD010000136">
    <property type="protein sequence ID" value="MFD1187379.1"/>
    <property type="molecule type" value="Genomic_DNA"/>
</dbReference>
<evidence type="ECO:0000256" key="2">
    <source>
        <dbReference type="SAM" id="Phobius"/>
    </source>
</evidence>
<comment type="caution">
    <text evidence="3">The sequence shown here is derived from an EMBL/GenBank/DDBJ whole genome shotgun (WGS) entry which is preliminary data.</text>
</comment>
<feature type="region of interest" description="Disordered" evidence="1">
    <location>
        <begin position="124"/>
        <end position="152"/>
    </location>
</feature>
<evidence type="ECO:0000256" key="1">
    <source>
        <dbReference type="SAM" id="MobiDB-lite"/>
    </source>
</evidence>
<keyword evidence="2" id="KW-1133">Transmembrane helix</keyword>
<protein>
    <submittedName>
        <fullName evidence="3">Uncharacterized protein</fullName>
    </submittedName>
</protein>
<organism evidence="3 4">
    <name type="scientific">Pontibacter rugosus</name>
    <dbReference type="NCBI Taxonomy" id="1745966"/>
    <lineage>
        <taxon>Bacteria</taxon>
        <taxon>Pseudomonadati</taxon>
        <taxon>Bacteroidota</taxon>
        <taxon>Cytophagia</taxon>
        <taxon>Cytophagales</taxon>
        <taxon>Hymenobacteraceae</taxon>
        <taxon>Pontibacter</taxon>
    </lineage>
</organism>
<dbReference type="RefSeq" id="WP_377528779.1">
    <property type="nucleotide sequence ID" value="NZ_JBHTLD010000136.1"/>
</dbReference>
<dbReference type="Proteomes" id="UP001597094">
    <property type="component" value="Unassembled WGS sequence"/>
</dbReference>
<keyword evidence="2" id="KW-0812">Transmembrane</keyword>
<feature type="transmembrane region" description="Helical" evidence="2">
    <location>
        <begin position="62"/>
        <end position="82"/>
    </location>
</feature>
<feature type="compositionally biased region" description="Polar residues" evidence="1">
    <location>
        <begin position="139"/>
        <end position="152"/>
    </location>
</feature>
<gene>
    <name evidence="3" type="ORF">ACFQ2O_14270</name>
</gene>
<name>A0ABW3SRA7_9BACT</name>
<keyword evidence="2" id="KW-0472">Membrane</keyword>
<proteinExistence type="predicted"/>
<sequence length="311" mass="33394">MRPEDIDKIFKERLGNNAPTPPADMWARLQERMEDEKPVMGIVQDEKTAVAEPQVKKRSIMWMYSSIAATLSLLLAVSVVFYNINTGTPEINNGLTKHDVMQPEQSVVVPSAPEETVGGIAYQQPVESSDTETEKKSAAQATEQQTPASNITKELETGKAIAKATPKAVQQKAEVIANLTKAPTQADAQQAIASNKTPESPAIVEHTVPVSNTNAAIPSALAVAKTNANLNAEPVEIVIKRAVASQTAMAEETSAPDVPNNKVKLAKNIFKQVRSLAAGDGMELSELGIRADRVALETQIGKQKISKVINL</sequence>
<keyword evidence="4" id="KW-1185">Reference proteome</keyword>